<accession>A0AC35EWU4</accession>
<evidence type="ECO:0000313" key="2">
    <source>
        <dbReference type="WBParaSite" id="PS1159_v2.g10819.t2"/>
    </source>
</evidence>
<dbReference type="Proteomes" id="UP000887580">
    <property type="component" value="Unplaced"/>
</dbReference>
<sequence>MFQSQRRKLAAIFFIQIFLIPTSLAACPTIFYAKQIDYDELKKIDFYHTQLNVQTASECANVCAKKQFCRLAVYNHEAKTCASSFDVKIDCIKSRQRFNDFFLSSTSSTTLSIISCIDRCKKGEAQKPLDFVHEKSGEEIEKPEKKYEHSPKFSVHFTTPKDSESNKMDSITLSPSDETFTPQPIVITEDDLKNANKTVKMIPQPLNFENIEKGFSSSSATASDGSHNNINEVVRKIENFTVTKKNGGTVFTGKVPKHLITISPEEFEKIVGSDNSLLKTVNTTGKIKVQGEDIEKIIESVKHQIESNQKVLVTKDKDGKSDTNTNSVNDNNIPSKESEAEEFSTKSPFKTTTTEPIVINGKVLSPDAVSKLFEYERTSTTTTTTPRPIVLTTEEGFMNTFVISGVGDAFKEALADRNNQGQGHLSPELSTGSTSIGPSSCYRTIYQQLLYRAAFEKLGGRVSLNECRCACAKTWENSEIKPKCKSLQYNEITGECSLNQDNHTGKFDLISHKDIDYHYISCELGLLLDLKDRMCGSKSTTTPLTKTDTKEENRIDITETNTQVSTSSNPPTEESATIPLTYKGDETQIVKDEIPDPSLTVAEMDSLKNKHGNIKSKKSETNVTEKVDVMFSASTTPFSPTEDKTTIIPITLPSVERTTIKEKVILVTAAEITTEKSPSTTKKANKKTTSKADTTTVSSTETTATIPSTTSESTTTTTTTQLPTTTTTAVTSALNKNKTERCYETFDGYRLTTKPGGLESDVTLEECFCFCANSRTSNRYQFQCLSALYYHKEKDCMLFIDNRQLKPESFTLAPASDGNVTYLGMICPLSKTIETHVNPSYDFGCVKPETSTTPSIRTTTTAVHTDDCFNEHPKYVLEGTSLAIESNVTVEECKCYCIDSESRYGSDCQSIQYYYDSQTCLLNKENQITDPENFVYDPYSDQMRSYFDYTCRSERMVLSVYVEQICSTVVEIDLKKLDIGPPSIMPVDNSAPNNDEKIYVEQICSTVVEIDLKKLDIGPPSIMPIDNSAPNNDEKSTEIKKEHDTSKEVEDDEKTSTSTTPTTTTTPATTTSTTTTEPPPTSTTQIFSKNSNKPIKYKSKAAEIEELSGEIDEPTTISTTTQIPTTTTTTYKLVKYCERSALYQTVFNGDKLIKKLTVTNADECLSACYAEKCRSANLVHISGVLKNCELYKDSIVDFRRTDVISFDPGAVYFDAIKCYE</sequence>
<dbReference type="WBParaSite" id="PS1159_v2.g10819.t2">
    <property type="protein sequence ID" value="PS1159_v2.g10819.t2"/>
    <property type="gene ID" value="PS1159_v2.g10819"/>
</dbReference>
<protein>
    <submittedName>
        <fullName evidence="2">Apple domain-containing protein</fullName>
    </submittedName>
</protein>
<name>A0AC35EWU4_9BILA</name>
<proteinExistence type="predicted"/>
<reference evidence="2" key="1">
    <citation type="submission" date="2022-11" db="UniProtKB">
        <authorList>
            <consortium name="WormBaseParasite"/>
        </authorList>
    </citation>
    <scope>IDENTIFICATION</scope>
</reference>
<organism evidence="1 2">
    <name type="scientific">Panagrolaimus sp. PS1159</name>
    <dbReference type="NCBI Taxonomy" id="55785"/>
    <lineage>
        <taxon>Eukaryota</taxon>
        <taxon>Metazoa</taxon>
        <taxon>Ecdysozoa</taxon>
        <taxon>Nematoda</taxon>
        <taxon>Chromadorea</taxon>
        <taxon>Rhabditida</taxon>
        <taxon>Tylenchina</taxon>
        <taxon>Panagrolaimomorpha</taxon>
        <taxon>Panagrolaimoidea</taxon>
        <taxon>Panagrolaimidae</taxon>
        <taxon>Panagrolaimus</taxon>
    </lineage>
</organism>
<evidence type="ECO:0000313" key="1">
    <source>
        <dbReference type="Proteomes" id="UP000887580"/>
    </source>
</evidence>